<gene>
    <name evidence="1" type="ORF">GCM10017764_14250</name>
</gene>
<accession>A0ABQ3HWA1</accession>
<evidence type="ECO:0000313" key="2">
    <source>
        <dbReference type="Proteomes" id="UP000620550"/>
    </source>
</evidence>
<dbReference type="Gene3D" id="2.60.40.2340">
    <property type="match status" value="1"/>
</dbReference>
<protein>
    <recommendedName>
        <fullName evidence="3">DUF1735 domain-containing protein</fullName>
    </recommendedName>
</protein>
<organism evidence="1 2">
    <name type="scientific">Sphingobacterium griseoflavum</name>
    <dbReference type="NCBI Taxonomy" id="1474952"/>
    <lineage>
        <taxon>Bacteria</taxon>
        <taxon>Pseudomonadati</taxon>
        <taxon>Bacteroidota</taxon>
        <taxon>Sphingobacteriia</taxon>
        <taxon>Sphingobacteriales</taxon>
        <taxon>Sphingobacteriaceae</taxon>
        <taxon>Sphingobacterium</taxon>
    </lineage>
</organism>
<evidence type="ECO:0000313" key="1">
    <source>
        <dbReference type="EMBL" id="GHE32196.1"/>
    </source>
</evidence>
<dbReference type="EMBL" id="BNAF01000004">
    <property type="protein sequence ID" value="GHE32196.1"/>
    <property type="molecule type" value="Genomic_DNA"/>
</dbReference>
<name>A0ABQ3HWA1_9SPHI</name>
<reference evidence="2" key="1">
    <citation type="journal article" date="2019" name="Int. J. Syst. Evol. Microbiol.">
        <title>The Global Catalogue of Microorganisms (GCM) 10K type strain sequencing project: providing services to taxonomists for standard genome sequencing and annotation.</title>
        <authorList>
            <consortium name="The Broad Institute Genomics Platform"/>
            <consortium name="The Broad Institute Genome Sequencing Center for Infectious Disease"/>
            <person name="Wu L."/>
            <person name="Ma J."/>
        </authorList>
    </citation>
    <scope>NUCLEOTIDE SEQUENCE [LARGE SCALE GENOMIC DNA]</scope>
    <source>
        <strain evidence="2">CGMCC 1.12966</strain>
    </source>
</reference>
<proteinExistence type="predicted"/>
<keyword evidence="2" id="KW-1185">Reference proteome</keyword>
<evidence type="ECO:0008006" key="3">
    <source>
        <dbReference type="Google" id="ProtNLM"/>
    </source>
</evidence>
<comment type="caution">
    <text evidence="1">The sequence shown here is derived from an EMBL/GenBank/DDBJ whole genome shotgun (WGS) entry which is preliminary data.</text>
</comment>
<dbReference type="Proteomes" id="UP000620550">
    <property type="component" value="Unassembled WGS sequence"/>
</dbReference>
<sequence length="144" mass="16263">MITLILTIMRKYQYTFLLILTSIFLTKCSEEYPIDEDGLLITTRTSAYVGSFEILGSDFQTVRTKVAVVDTVAQTIDVEVHFGTDLSRLYPQFSLVTDAKLEPKITGFVDFSNLASPLQWTVISGNRKIRKTYTVNLTVQQPTP</sequence>